<dbReference type="GO" id="GO:0016787">
    <property type="term" value="F:hydrolase activity"/>
    <property type="evidence" value="ECO:0007669"/>
    <property type="project" value="UniProtKB-KW"/>
</dbReference>
<accession>A0ABW2C0K0</accession>
<dbReference type="InterPro" id="IPR005194">
    <property type="entry name" value="Glyco_hydro_65_C"/>
</dbReference>
<dbReference type="Pfam" id="PF03636">
    <property type="entry name" value="Glyco_hydro_65N"/>
    <property type="match status" value="1"/>
</dbReference>
<dbReference type="SUPFAM" id="SSF74650">
    <property type="entry name" value="Galactose mutarotase-like"/>
    <property type="match status" value="1"/>
</dbReference>
<evidence type="ECO:0000259" key="6">
    <source>
        <dbReference type="Pfam" id="PF03636"/>
    </source>
</evidence>
<evidence type="ECO:0000313" key="7">
    <source>
        <dbReference type="EMBL" id="MFC6868846.1"/>
    </source>
</evidence>
<dbReference type="PANTHER" id="PTHR11051">
    <property type="entry name" value="GLYCOSYL HYDROLASE-RELATED"/>
    <property type="match status" value="1"/>
</dbReference>
<name>A0ABW2C0K0_9PSEU</name>
<sequence length="810" mass="89376">MTTPDQGYVCHPWELRWRGLDVTQLERTESTFALSNGHIGMRGTLEEGEPRGLPGTYLNGFYEEHPLPYAEGAYGYPESGQTVVNVTDGKIIRVLVQDEPLDVRYGETATHERVLDFRSGTLRRTTEWHSPSGRRVRIHTERLVSFTQRAVAAIRYEIEPLDDDVQFVIQSDLLANEPIEPETGDPRVAVALEAPLVAEFASSKDYRAALVHRTARSGLRMAAAMDHEIDAPDSLETTIEAEEDLARLTAAVDVPRGGCLAVTKFLGYGWSSQRSAPALRAQVEAALAGAVQTGWQGLLAEQQGFLDDFWASADVEIDGDPELQQALRFGLFHVLQAGARGESRAIPGKGLTGPGYDGHAFWDTETFVLQALTYALPGSARDALGWRHATLDKARARARQLGLRGAAFPWRSINGAECSAYWPAGTAAFHVGAAIADAVTRYLNASDDIEFERQYGVELLVETARLWLSLGHHEATGEFRIDGVTGPDEYSAVSDNNVYTNLMAQQNLRSAADACDRQPDIAAAFGVDGTETSAWRTAADVMVIPYDERLGVHPQADEFTRYAEWSFADTPADHYPLMLNYPYFDLYRKQVVKQADLVLAMHLRGDAFSDEQKARNFDYYEARTVRDSSLSAGTQAVLAAEVGHLRLAYDYLAEAAFIDLHDLHHNVRNGLHMGSLASAWIAVVAGFGGMRNRGGELRFSPRLPPGLDRIAFRMCFRHAHLLVEVREAEATYRLLDGGSLDIYHFGDVVTVGEKDGVTAPIPPAPSLPRPSQPAGRAPIRREPERRRRDRAAGERERDGAVQETRKAPQA</sequence>
<dbReference type="InterPro" id="IPR005196">
    <property type="entry name" value="Glyco_hydro_65_N"/>
</dbReference>
<protein>
    <submittedName>
        <fullName evidence="7">Glycoside hydrolase family 65 protein</fullName>
    </submittedName>
</protein>
<feature type="compositionally biased region" description="Basic and acidic residues" evidence="3">
    <location>
        <begin position="779"/>
        <end position="810"/>
    </location>
</feature>
<evidence type="ECO:0000313" key="8">
    <source>
        <dbReference type="Proteomes" id="UP001596337"/>
    </source>
</evidence>
<evidence type="ECO:0000256" key="1">
    <source>
        <dbReference type="ARBA" id="ARBA00006768"/>
    </source>
</evidence>
<dbReference type="InterPro" id="IPR011013">
    <property type="entry name" value="Gal_mutarotase_sf_dom"/>
</dbReference>
<evidence type="ECO:0000256" key="3">
    <source>
        <dbReference type="SAM" id="MobiDB-lite"/>
    </source>
</evidence>
<feature type="domain" description="Glycoside hydrolase family 65 C-terminal" evidence="5">
    <location>
        <begin position="690"/>
        <end position="751"/>
    </location>
</feature>
<feature type="domain" description="Glycoside hydrolase family 65 N-terminal" evidence="6">
    <location>
        <begin position="18"/>
        <end position="271"/>
    </location>
</feature>
<evidence type="ECO:0000259" key="4">
    <source>
        <dbReference type="Pfam" id="PF03632"/>
    </source>
</evidence>
<dbReference type="Pfam" id="PF03632">
    <property type="entry name" value="Glyco_hydro_65m"/>
    <property type="match status" value="1"/>
</dbReference>
<dbReference type="EMBL" id="JBHSXX010000001">
    <property type="protein sequence ID" value="MFC6868846.1"/>
    <property type="molecule type" value="Genomic_DNA"/>
</dbReference>
<feature type="region of interest" description="Disordered" evidence="3">
    <location>
        <begin position="756"/>
        <end position="810"/>
    </location>
</feature>
<dbReference type="PIRSF" id="PIRSF036289">
    <property type="entry name" value="Glycosyl_hydrolase_malt_phosph"/>
    <property type="match status" value="1"/>
</dbReference>
<comment type="caution">
    <text evidence="7">The sequence shown here is derived from an EMBL/GenBank/DDBJ whole genome shotgun (WGS) entry which is preliminary data.</text>
</comment>
<dbReference type="PANTHER" id="PTHR11051:SF13">
    <property type="entry name" value="GLYCOSYL TRANSFERASE"/>
    <property type="match status" value="1"/>
</dbReference>
<dbReference type="InterPro" id="IPR005195">
    <property type="entry name" value="Glyco_hydro_65_M"/>
</dbReference>
<dbReference type="Pfam" id="PF03633">
    <property type="entry name" value="Glyco_hydro_65C"/>
    <property type="match status" value="1"/>
</dbReference>
<keyword evidence="2" id="KW-0326">Glycosidase</keyword>
<reference evidence="8" key="1">
    <citation type="journal article" date="2019" name="Int. J. Syst. Evol. Microbiol.">
        <title>The Global Catalogue of Microorganisms (GCM) 10K type strain sequencing project: providing services to taxonomists for standard genome sequencing and annotation.</title>
        <authorList>
            <consortium name="The Broad Institute Genomics Platform"/>
            <consortium name="The Broad Institute Genome Sequencing Center for Infectious Disease"/>
            <person name="Wu L."/>
            <person name="Ma J."/>
        </authorList>
    </citation>
    <scope>NUCLEOTIDE SEQUENCE [LARGE SCALE GENOMIC DNA]</scope>
    <source>
        <strain evidence="8">KCTC 32255</strain>
    </source>
</reference>
<organism evidence="7 8">
    <name type="scientific">Haloechinothrix salitolerans</name>
    <dbReference type="NCBI Taxonomy" id="926830"/>
    <lineage>
        <taxon>Bacteria</taxon>
        <taxon>Bacillati</taxon>
        <taxon>Actinomycetota</taxon>
        <taxon>Actinomycetes</taxon>
        <taxon>Pseudonocardiales</taxon>
        <taxon>Pseudonocardiaceae</taxon>
        <taxon>Haloechinothrix</taxon>
    </lineage>
</organism>
<dbReference type="InterPro" id="IPR017045">
    <property type="entry name" value="Malt_Pase/Glycosyl_Hdrlase"/>
</dbReference>
<dbReference type="Gene3D" id="2.60.420.10">
    <property type="entry name" value="Maltose phosphorylase, domain 3"/>
    <property type="match status" value="1"/>
</dbReference>
<dbReference type="InterPro" id="IPR008928">
    <property type="entry name" value="6-hairpin_glycosidase_sf"/>
</dbReference>
<proteinExistence type="inferred from homology"/>
<dbReference type="RefSeq" id="WP_345396859.1">
    <property type="nucleotide sequence ID" value="NZ_BAABLA010000026.1"/>
</dbReference>
<gene>
    <name evidence="7" type="ORF">ACFQGD_17020</name>
</gene>
<keyword evidence="8" id="KW-1185">Reference proteome</keyword>
<evidence type="ECO:0000259" key="5">
    <source>
        <dbReference type="Pfam" id="PF03633"/>
    </source>
</evidence>
<dbReference type="InterPro" id="IPR012341">
    <property type="entry name" value="6hp_glycosidase-like_sf"/>
</dbReference>
<dbReference type="SUPFAM" id="SSF48208">
    <property type="entry name" value="Six-hairpin glycosidases"/>
    <property type="match status" value="1"/>
</dbReference>
<dbReference type="Proteomes" id="UP001596337">
    <property type="component" value="Unassembled WGS sequence"/>
</dbReference>
<keyword evidence="7" id="KW-0378">Hydrolase</keyword>
<evidence type="ECO:0000256" key="2">
    <source>
        <dbReference type="ARBA" id="ARBA00023295"/>
    </source>
</evidence>
<comment type="similarity">
    <text evidence="1">Belongs to the glycosyl hydrolase 65 family.</text>
</comment>
<dbReference type="InterPro" id="IPR037018">
    <property type="entry name" value="GH65_N"/>
</dbReference>
<feature type="domain" description="Glycoside hydrolase family 65 central catalytic" evidence="4">
    <location>
        <begin position="328"/>
        <end position="680"/>
    </location>
</feature>
<dbReference type="Gene3D" id="1.50.10.10">
    <property type="match status" value="1"/>
</dbReference>
<dbReference type="Gene3D" id="2.70.98.40">
    <property type="entry name" value="Glycoside hydrolase, family 65, N-terminal domain"/>
    <property type="match status" value="1"/>
</dbReference>
<feature type="compositionally biased region" description="Pro residues" evidence="3">
    <location>
        <begin position="760"/>
        <end position="771"/>
    </location>
</feature>